<geneLocation type="plasmid" evidence="2">
    <name>pac1084_1</name>
</geneLocation>
<keyword evidence="1" id="KW-0614">Plasmid</keyword>
<sequence>MASVDISKNLKNTLSVDGVENIREAMLATGVELIRREKDLCVYSTGLSISLLQDFGIRALFFLDPCGDHLMRSVPAMYPTDKELEKFPANVEIVRTGHKEVRSVAHWGHTGWISRMPLMG</sequence>
<reference evidence="1 2" key="1">
    <citation type="submission" date="2016-03" db="EMBL/GenBank/DDBJ databases">
        <title>Acetic acid bacteria sequencing.</title>
        <authorList>
            <person name="Brandt J."/>
            <person name="Jakob F."/>
            <person name="Vogel R.F."/>
        </authorList>
    </citation>
    <scope>NUCLEOTIDE SEQUENCE [LARGE SCALE GENOMIC DNA]</scope>
    <source>
        <strain evidence="1 2">TMW2.1084</strain>
        <plasmid evidence="2">pac1084_1</plasmid>
    </source>
</reference>
<evidence type="ECO:0000313" key="2">
    <source>
        <dbReference type="Proteomes" id="UP000189055"/>
    </source>
</evidence>
<gene>
    <name evidence="1" type="ORF">A0U91_17075</name>
</gene>
<name>A0A1U9LJS8_9PROT</name>
<dbReference type="EMBL" id="CP014688">
    <property type="protein sequence ID" value="AQT06715.1"/>
    <property type="molecule type" value="Genomic_DNA"/>
</dbReference>
<dbReference type="KEGG" id="aper:A0U91_17075"/>
<dbReference type="AlphaFoldDB" id="A0A1U9LJS8"/>
<accession>A0A1U9LJS8</accession>
<evidence type="ECO:0000313" key="1">
    <source>
        <dbReference type="EMBL" id="AQT06715.1"/>
    </source>
</evidence>
<protein>
    <submittedName>
        <fullName evidence="1">Uncharacterized protein</fullName>
    </submittedName>
</protein>
<proteinExistence type="predicted"/>
<dbReference type="RefSeq" id="WP_077932341.1">
    <property type="nucleotide sequence ID" value="NZ_CP014688.1"/>
</dbReference>
<dbReference type="Proteomes" id="UP000189055">
    <property type="component" value="Plasmid pAC1084_1"/>
</dbReference>
<organism evidence="1 2">
    <name type="scientific">Acetobacter persici</name>
    <dbReference type="NCBI Taxonomy" id="1076596"/>
    <lineage>
        <taxon>Bacteria</taxon>
        <taxon>Pseudomonadati</taxon>
        <taxon>Pseudomonadota</taxon>
        <taxon>Alphaproteobacteria</taxon>
        <taxon>Acetobacterales</taxon>
        <taxon>Acetobacteraceae</taxon>
        <taxon>Acetobacter</taxon>
    </lineage>
</organism>